<sequence>MSPISNPVTVLWCLVNPTLQQKLANLSCYTGTLEEWNLELPTDSVNNVNICVFYAYGCNSRRIYYDGFNVTDPSKFRGLCGMFKSSKTGGNDRQCYHTRYFAGCSHTIQRVMEI</sequence>
<evidence type="ECO:0000313" key="2">
    <source>
        <dbReference type="Proteomes" id="UP001331761"/>
    </source>
</evidence>
<name>A0AAN8FPD5_TRICO</name>
<reference evidence="1 2" key="1">
    <citation type="submission" date="2019-10" db="EMBL/GenBank/DDBJ databases">
        <title>Assembly and Annotation for the nematode Trichostrongylus colubriformis.</title>
        <authorList>
            <person name="Martin J."/>
        </authorList>
    </citation>
    <scope>NUCLEOTIDE SEQUENCE [LARGE SCALE GENOMIC DNA]</scope>
    <source>
        <strain evidence="1">G859</strain>
        <tissue evidence="1">Whole worm</tissue>
    </source>
</reference>
<accession>A0AAN8FPD5</accession>
<keyword evidence="2" id="KW-1185">Reference proteome</keyword>
<dbReference type="Proteomes" id="UP001331761">
    <property type="component" value="Unassembled WGS sequence"/>
</dbReference>
<dbReference type="EMBL" id="WIXE01007948">
    <property type="protein sequence ID" value="KAK5979820.1"/>
    <property type="molecule type" value="Genomic_DNA"/>
</dbReference>
<organism evidence="1 2">
    <name type="scientific">Trichostrongylus colubriformis</name>
    <name type="common">Black scour worm</name>
    <dbReference type="NCBI Taxonomy" id="6319"/>
    <lineage>
        <taxon>Eukaryota</taxon>
        <taxon>Metazoa</taxon>
        <taxon>Ecdysozoa</taxon>
        <taxon>Nematoda</taxon>
        <taxon>Chromadorea</taxon>
        <taxon>Rhabditida</taxon>
        <taxon>Rhabditina</taxon>
        <taxon>Rhabditomorpha</taxon>
        <taxon>Strongyloidea</taxon>
        <taxon>Trichostrongylidae</taxon>
        <taxon>Trichostrongylus</taxon>
    </lineage>
</organism>
<gene>
    <name evidence="1" type="ORF">GCK32_000717</name>
</gene>
<protein>
    <submittedName>
        <fullName evidence="1">Uncharacterized protein</fullName>
    </submittedName>
</protein>
<comment type="caution">
    <text evidence="1">The sequence shown here is derived from an EMBL/GenBank/DDBJ whole genome shotgun (WGS) entry which is preliminary data.</text>
</comment>
<dbReference type="AlphaFoldDB" id="A0AAN8FPD5"/>
<evidence type="ECO:0000313" key="1">
    <source>
        <dbReference type="EMBL" id="KAK5979820.1"/>
    </source>
</evidence>
<proteinExistence type="predicted"/>